<proteinExistence type="predicted"/>
<dbReference type="InterPro" id="IPR005311">
    <property type="entry name" value="PBP_dimer"/>
</dbReference>
<keyword evidence="3" id="KW-0472">Membrane</keyword>
<dbReference type="KEGG" id="ote:Oter_2628"/>
<dbReference type="AlphaFoldDB" id="B1ZU27"/>
<evidence type="ECO:0000256" key="2">
    <source>
        <dbReference type="ARBA" id="ARBA00022645"/>
    </source>
</evidence>
<dbReference type="InterPro" id="IPR001460">
    <property type="entry name" value="PCN-bd_Tpept"/>
</dbReference>
<feature type="domain" description="Penicillin-binding protein dimerisation" evidence="5">
    <location>
        <begin position="77"/>
        <end position="266"/>
    </location>
</feature>
<dbReference type="InterPro" id="IPR050515">
    <property type="entry name" value="Beta-lactam/transpept"/>
</dbReference>
<dbReference type="PANTHER" id="PTHR30627:SF1">
    <property type="entry name" value="PEPTIDOGLYCAN D,D-TRANSPEPTIDASE FTSI"/>
    <property type="match status" value="1"/>
</dbReference>
<dbReference type="SUPFAM" id="SSF56519">
    <property type="entry name" value="Penicillin binding protein dimerisation domain"/>
    <property type="match status" value="1"/>
</dbReference>
<keyword evidence="2" id="KW-0645">Protease</keyword>
<keyword evidence="2" id="KW-0121">Carboxypeptidase</keyword>
<dbReference type="Pfam" id="PF03717">
    <property type="entry name" value="PBP_dimer"/>
    <property type="match status" value="1"/>
</dbReference>
<keyword evidence="2" id="KW-0378">Hydrolase</keyword>
<dbReference type="EMBL" id="CP001032">
    <property type="protein sequence ID" value="ACB75909.1"/>
    <property type="molecule type" value="Genomic_DNA"/>
</dbReference>
<dbReference type="EC" id="2.4.1.129" evidence="6"/>
<evidence type="ECO:0000313" key="6">
    <source>
        <dbReference type="EMBL" id="ACB75909.1"/>
    </source>
</evidence>
<dbReference type="GO" id="GO:0005886">
    <property type="term" value="C:plasma membrane"/>
    <property type="evidence" value="ECO:0007669"/>
    <property type="project" value="TreeGrafter"/>
</dbReference>
<dbReference type="GO" id="GO:0008658">
    <property type="term" value="F:penicillin binding"/>
    <property type="evidence" value="ECO:0007669"/>
    <property type="project" value="InterPro"/>
</dbReference>
<reference evidence="6 7" key="1">
    <citation type="journal article" date="2011" name="J. Bacteriol.">
        <title>Genome sequence of the verrucomicrobium Opitutus terrae PB90-1, an abundant inhabitant of rice paddy soil ecosystems.</title>
        <authorList>
            <person name="van Passel M.W."/>
            <person name="Kant R."/>
            <person name="Palva A."/>
            <person name="Copeland A."/>
            <person name="Lucas S."/>
            <person name="Lapidus A."/>
            <person name="Glavina del Rio T."/>
            <person name="Pitluck S."/>
            <person name="Goltsman E."/>
            <person name="Clum A."/>
            <person name="Sun H."/>
            <person name="Schmutz J."/>
            <person name="Larimer F.W."/>
            <person name="Land M.L."/>
            <person name="Hauser L."/>
            <person name="Kyrpides N."/>
            <person name="Mikhailova N."/>
            <person name="Richardson P.P."/>
            <person name="Janssen P.H."/>
            <person name="de Vos W.M."/>
            <person name="Smidt H."/>
        </authorList>
    </citation>
    <scope>NUCLEOTIDE SEQUENCE [LARGE SCALE GENOMIC DNA]</scope>
    <source>
        <strain evidence="7">DSM 11246 / JCM 15787 / PB90-1</strain>
    </source>
</reference>
<dbReference type="GO" id="GO:0071555">
    <property type="term" value="P:cell wall organization"/>
    <property type="evidence" value="ECO:0007669"/>
    <property type="project" value="TreeGrafter"/>
</dbReference>
<dbReference type="eggNOG" id="COG0768">
    <property type="taxonomic scope" value="Bacteria"/>
</dbReference>
<keyword evidence="6" id="KW-0328">Glycosyltransferase</keyword>
<keyword evidence="6" id="KW-0808">Transferase</keyword>
<dbReference type="InterPro" id="IPR036138">
    <property type="entry name" value="PBP_dimer_sf"/>
</dbReference>
<dbReference type="Gene3D" id="3.90.1310.10">
    <property type="entry name" value="Penicillin-binding protein 2a (Domain 2)"/>
    <property type="match status" value="1"/>
</dbReference>
<dbReference type="Pfam" id="PF00905">
    <property type="entry name" value="Transpeptidase"/>
    <property type="match status" value="1"/>
</dbReference>
<dbReference type="Proteomes" id="UP000007013">
    <property type="component" value="Chromosome"/>
</dbReference>
<evidence type="ECO:0000256" key="3">
    <source>
        <dbReference type="ARBA" id="ARBA00023136"/>
    </source>
</evidence>
<dbReference type="OrthoDB" id="9770103at2"/>
<dbReference type="Gene3D" id="3.40.710.10">
    <property type="entry name" value="DD-peptidase/beta-lactamase superfamily"/>
    <property type="match status" value="1"/>
</dbReference>
<evidence type="ECO:0000259" key="5">
    <source>
        <dbReference type="Pfam" id="PF03717"/>
    </source>
</evidence>
<organism evidence="6 7">
    <name type="scientific">Opitutus terrae (strain DSM 11246 / JCM 15787 / PB90-1)</name>
    <dbReference type="NCBI Taxonomy" id="452637"/>
    <lineage>
        <taxon>Bacteria</taxon>
        <taxon>Pseudomonadati</taxon>
        <taxon>Verrucomicrobiota</taxon>
        <taxon>Opitutia</taxon>
        <taxon>Opitutales</taxon>
        <taxon>Opitutaceae</taxon>
        <taxon>Opitutus</taxon>
    </lineage>
</organism>
<dbReference type="STRING" id="452637.Oter_2628"/>
<dbReference type="InterPro" id="IPR012338">
    <property type="entry name" value="Beta-lactam/transpept-like"/>
</dbReference>
<keyword evidence="7" id="KW-1185">Reference proteome</keyword>
<dbReference type="Gene3D" id="3.30.450.330">
    <property type="match status" value="1"/>
</dbReference>
<protein>
    <submittedName>
        <fullName evidence="6">Peptidoglycan glycosyltransferase</fullName>
        <ecNumber evidence="6">2.4.1.129</ecNumber>
    </submittedName>
</protein>
<dbReference type="GO" id="GO:0004180">
    <property type="term" value="F:carboxypeptidase activity"/>
    <property type="evidence" value="ECO:0007669"/>
    <property type="project" value="UniProtKB-KW"/>
</dbReference>
<dbReference type="PANTHER" id="PTHR30627">
    <property type="entry name" value="PEPTIDOGLYCAN D,D-TRANSPEPTIDASE"/>
    <property type="match status" value="1"/>
</dbReference>
<dbReference type="RefSeq" id="WP_012375444.1">
    <property type="nucleotide sequence ID" value="NC_010571.1"/>
</dbReference>
<evidence type="ECO:0000313" key="7">
    <source>
        <dbReference type="Proteomes" id="UP000007013"/>
    </source>
</evidence>
<sequence length="655" mass="71704">MSKGFASSYRLVLLAVAIVGGFCALGVRLVFLHVIDREELVRVVEKARRQIIAEPARRGDIVSSRATARGNLQERALDRRESILATSRSMIILGVDPQSLRPEDEKKWPQLAELIGLPLRDLERVFRTKTRPVTAKGEAAEANPFLSALAGKTEEEAEEPDFVAESQANDAVDANGERPIRWAKLSENVSEGTYTLIRQLNIRGVYGNRVYRRTYPHNSLAAHLIGYVNKAGEAADGVERYADFYLRGRDGWREGERDGKGREVAQFRTREVAPSDGYSVVLSIDTAVQHMAEEELANIAATLNPQKATIIISDPNTGFIWAMANYPTFDLNTYSKIPKSQQRVMRNVAVADIYEPGSTFKIVALSGALNEGVVTPETRFDCSITSVMDDLGKMRSLPGEDHRFTEPLSVAQIASKSSNRGAAQLAIQLGRQRFYDYAHAFGFGERTGFPVGAEENGVLTSPKSPNWDGLTITRMPMGHSVDATALQMHMAMGVIASGGELLRPQIIREIRDASGEVVYRYGPVVKHRAISTQTARTMRRLLQGVVIEGTGRQAAIPNFEVAGKTGSTQKLIDGVYSSQHHVASFVGFFPASQPQVAISVIVDDANPLKGPYASGGTVAAPSFKRLGEQLIQYLDIRPVYSEAGTSNLAMGGLRR</sequence>
<dbReference type="SUPFAM" id="SSF56601">
    <property type="entry name" value="beta-lactamase/transpeptidase-like"/>
    <property type="match status" value="1"/>
</dbReference>
<accession>B1ZU27</accession>
<evidence type="ECO:0000256" key="1">
    <source>
        <dbReference type="ARBA" id="ARBA00004370"/>
    </source>
</evidence>
<dbReference type="HOGENOM" id="CLU_009289_6_0_0"/>
<gene>
    <name evidence="6" type="ordered locus">Oter_2628</name>
</gene>
<feature type="domain" description="Penicillin-binding protein transpeptidase" evidence="4">
    <location>
        <begin position="309"/>
        <end position="626"/>
    </location>
</feature>
<evidence type="ECO:0000259" key="4">
    <source>
        <dbReference type="Pfam" id="PF00905"/>
    </source>
</evidence>
<name>B1ZU27_OPITP</name>
<dbReference type="GO" id="GO:0016757">
    <property type="term" value="F:glycosyltransferase activity"/>
    <property type="evidence" value="ECO:0007669"/>
    <property type="project" value="UniProtKB-KW"/>
</dbReference>
<comment type="subcellular location">
    <subcellularLocation>
        <location evidence="1">Membrane</location>
    </subcellularLocation>
</comment>